<accession>B0E463</accession>
<dbReference type="AlphaFoldDB" id="B0E463"/>
<evidence type="ECO:0000313" key="1">
    <source>
        <dbReference type="EMBL" id="EDQ98366.1"/>
    </source>
</evidence>
<dbReference type="RefSeq" id="XP_001890981.1">
    <property type="nucleotide sequence ID" value="XM_001890946.1"/>
</dbReference>
<gene>
    <name evidence="1" type="ORF">LACBIDRAFT_303384</name>
</gene>
<evidence type="ECO:0000313" key="2">
    <source>
        <dbReference type="Proteomes" id="UP000001194"/>
    </source>
</evidence>
<dbReference type="STRING" id="486041.B0E463"/>
<dbReference type="KEGG" id="lbc:LACBIDRAFT_303384"/>
<dbReference type="HOGENOM" id="CLU_196400_0_0_1"/>
<reference evidence="1 2" key="1">
    <citation type="journal article" date="2008" name="Nature">
        <title>The genome of Laccaria bicolor provides insights into mycorrhizal symbiosis.</title>
        <authorList>
            <person name="Martin F."/>
            <person name="Aerts A."/>
            <person name="Ahren D."/>
            <person name="Brun A."/>
            <person name="Danchin E.G.J."/>
            <person name="Duchaussoy F."/>
            <person name="Gibon J."/>
            <person name="Kohler A."/>
            <person name="Lindquist E."/>
            <person name="Pereda V."/>
            <person name="Salamov A."/>
            <person name="Shapiro H.J."/>
            <person name="Wuyts J."/>
            <person name="Blaudez D."/>
            <person name="Buee M."/>
            <person name="Brokstein P."/>
            <person name="Canbaeck B."/>
            <person name="Cohen D."/>
            <person name="Courty P.E."/>
            <person name="Coutinho P.M."/>
            <person name="Delaruelle C."/>
            <person name="Detter J.C."/>
            <person name="Deveau A."/>
            <person name="DiFazio S."/>
            <person name="Duplessis S."/>
            <person name="Fraissinet-Tachet L."/>
            <person name="Lucic E."/>
            <person name="Frey-Klett P."/>
            <person name="Fourrey C."/>
            <person name="Feussner I."/>
            <person name="Gay G."/>
            <person name="Grimwood J."/>
            <person name="Hoegger P.J."/>
            <person name="Jain P."/>
            <person name="Kilaru S."/>
            <person name="Labbe J."/>
            <person name="Lin Y.C."/>
            <person name="Legue V."/>
            <person name="Le Tacon F."/>
            <person name="Marmeisse R."/>
            <person name="Melayah D."/>
            <person name="Montanini B."/>
            <person name="Muratet M."/>
            <person name="Nehls U."/>
            <person name="Niculita-Hirzel H."/>
            <person name="Oudot-Le Secq M.P."/>
            <person name="Peter M."/>
            <person name="Quesneville H."/>
            <person name="Rajashekar B."/>
            <person name="Reich M."/>
            <person name="Rouhier N."/>
            <person name="Schmutz J."/>
            <person name="Yin T."/>
            <person name="Chalot M."/>
            <person name="Henrissat B."/>
            <person name="Kuees U."/>
            <person name="Lucas S."/>
            <person name="Van de Peer Y."/>
            <person name="Podila G.K."/>
            <person name="Polle A."/>
            <person name="Pukkila P.J."/>
            <person name="Richardson P.M."/>
            <person name="Rouze P."/>
            <person name="Sanders I.R."/>
            <person name="Stajich J.E."/>
            <person name="Tunlid A."/>
            <person name="Tuskan G."/>
            <person name="Grigoriev I.V."/>
        </authorList>
    </citation>
    <scope>NUCLEOTIDE SEQUENCE [LARGE SCALE GENOMIC DNA]</scope>
    <source>
        <strain evidence="2">S238N-H82 / ATCC MYA-4686</strain>
    </source>
</reference>
<dbReference type="Proteomes" id="UP000001194">
    <property type="component" value="Unassembled WGS sequence"/>
</dbReference>
<dbReference type="OrthoDB" id="3259294at2759"/>
<keyword evidence="2" id="KW-1185">Reference proteome</keyword>
<sequence length="90" mass="10380">MLGGSLERKEKARKIVTQASNCLTARMEIGGPMAALYLLGNPDHYTSHKFVVVYWKNFVREALKPFRSEEDLEKEIPEKLHFSHPLTTDY</sequence>
<proteinExistence type="predicted"/>
<name>B0E463_LACBS</name>
<dbReference type="GeneID" id="6086638"/>
<organism evidence="2">
    <name type="scientific">Laccaria bicolor (strain S238N-H82 / ATCC MYA-4686)</name>
    <name type="common">Bicoloured deceiver</name>
    <name type="synonym">Laccaria laccata var. bicolor</name>
    <dbReference type="NCBI Taxonomy" id="486041"/>
    <lineage>
        <taxon>Eukaryota</taxon>
        <taxon>Fungi</taxon>
        <taxon>Dikarya</taxon>
        <taxon>Basidiomycota</taxon>
        <taxon>Agaricomycotina</taxon>
        <taxon>Agaricomycetes</taxon>
        <taxon>Agaricomycetidae</taxon>
        <taxon>Agaricales</taxon>
        <taxon>Agaricineae</taxon>
        <taxon>Hydnangiaceae</taxon>
        <taxon>Laccaria</taxon>
    </lineage>
</organism>
<dbReference type="EMBL" id="DS547316">
    <property type="protein sequence ID" value="EDQ98366.1"/>
    <property type="molecule type" value="Genomic_DNA"/>
</dbReference>
<dbReference type="InParanoid" id="B0E463"/>
<protein>
    <submittedName>
        <fullName evidence="1">Predicted protein</fullName>
    </submittedName>
</protein>